<dbReference type="PROSITE" id="PS50011">
    <property type="entry name" value="PROTEIN_KINASE_DOM"/>
    <property type="match status" value="1"/>
</dbReference>
<accession>W9SQT9</accession>
<dbReference type="InterPro" id="IPR045270">
    <property type="entry name" value="STKc_AGC"/>
</dbReference>
<dbReference type="PROSITE" id="PS51285">
    <property type="entry name" value="AGC_KINASE_CTER"/>
    <property type="match status" value="1"/>
</dbReference>
<dbReference type="FunFam" id="1.10.510.10:FF:000297">
    <property type="entry name" value="Non-specific serine/threonine protein kinase"/>
    <property type="match status" value="1"/>
</dbReference>
<dbReference type="Proteomes" id="UP000030645">
    <property type="component" value="Unassembled WGS sequence"/>
</dbReference>
<dbReference type="OrthoDB" id="63267at2759"/>
<feature type="compositionally biased region" description="Basic and acidic residues" evidence="13">
    <location>
        <begin position="105"/>
        <end position="118"/>
    </location>
</feature>
<dbReference type="STRING" id="981085.W9SQT9"/>
<evidence type="ECO:0000256" key="7">
    <source>
        <dbReference type="ARBA" id="ARBA00022777"/>
    </source>
</evidence>
<keyword evidence="17" id="KW-1185">Reference proteome</keyword>
<evidence type="ECO:0000256" key="6">
    <source>
        <dbReference type="ARBA" id="ARBA00022741"/>
    </source>
</evidence>
<feature type="region of interest" description="Disordered" evidence="13">
    <location>
        <begin position="105"/>
        <end position="125"/>
    </location>
</feature>
<keyword evidence="6 11" id="KW-0547">Nucleotide-binding</keyword>
<dbReference type="eggNOG" id="KOG0598">
    <property type="taxonomic scope" value="Eukaryota"/>
</dbReference>
<organism evidence="16 17">
    <name type="scientific">Morus notabilis</name>
    <dbReference type="NCBI Taxonomy" id="981085"/>
    <lineage>
        <taxon>Eukaryota</taxon>
        <taxon>Viridiplantae</taxon>
        <taxon>Streptophyta</taxon>
        <taxon>Embryophyta</taxon>
        <taxon>Tracheophyta</taxon>
        <taxon>Spermatophyta</taxon>
        <taxon>Magnoliopsida</taxon>
        <taxon>eudicotyledons</taxon>
        <taxon>Gunneridae</taxon>
        <taxon>Pentapetalae</taxon>
        <taxon>rosids</taxon>
        <taxon>fabids</taxon>
        <taxon>Rosales</taxon>
        <taxon>Moraceae</taxon>
        <taxon>Moreae</taxon>
        <taxon>Morus</taxon>
    </lineage>
</organism>
<keyword evidence="4" id="KW-0597">Phosphoprotein</keyword>
<gene>
    <name evidence="16" type="ORF">L484_017123</name>
</gene>
<evidence type="ECO:0000256" key="13">
    <source>
        <dbReference type="SAM" id="MobiDB-lite"/>
    </source>
</evidence>
<keyword evidence="3 12" id="KW-0723">Serine/threonine-protein kinase</keyword>
<sequence length="456" mass="51611">MVSSQLSGLSRNHIQGNFQNQLLIPSGLHDAPSSDEFEFSDIFGPLSVRTALEASSENLKDAAGEQDVNEVVYDDPAVIFNRSHSLLGPTTRVSQSLKPNKLTLCEDSKKDNSDHHASESSGQEWQSVGLEDFEVLKVVGQGAFGKVYQVRSGTSEIYAMKVMRKDKIMEKNHAEYMRSERDILSKVDHPFIVQLRYSFQTKYRLYLVLDFINGGHLFFQLYRQGLFREDLARLYTAEIVSAVSHLHANGIMHRDLKPENILLDADGHVMLTDFGLAKQFDENTRSNSMCGTLEYMSPEIVLGRNHDKAADWWSLGILLFEMLTGKPPFIGGNRQKIQQKILKDKVKLAAFLSSEAHSLLKGLLQKDASKRLGSGPKGSEEIKSHRWFKTIKWDKLEAREIRPSFLPRVAGKHCVANFEERWTNMSPVESPAASPKFGENPFKDFSYVRPFLQRNA</sequence>
<feature type="domain" description="Protein kinase" evidence="14">
    <location>
        <begin position="133"/>
        <end position="388"/>
    </location>
</feature>
<evidence type="ECO:0000313" key="16">
    <source>
        <dbReference type="EMBL" id="EXC21111.1"/>
    </source>
</evidence>
<dbReference type="CDD" id="cd05123">
    <property type="entry name" value="STKc_AGC"/>
    <property type="match status" value="1"/>
</dbReference>
<name>W9SQT9_9ROSA</name>
<feature type="binding site" evidence="11">
    <location>
        <position position="161"/>
    </location>
    <ligand>
        <name>ATP</name>
        <dbReference type="ChEBI" id="CHEBI:30616"/>
    </ligand>
</feature>
<evidence type="ECO:0000256" key="2">
    <source>
        <dbReference type="ARBA" id="ARBA00012513"/>
    </source>
</evidence>
<dbReference type="GO" id="GO:0004674">
    <property type="term" value="F:protein serine/threonine kinase activity"/>
    <property type="evidence" value="ECO:0007669"/>
    <property type="project" value="UniProtKB-KW"/>
</dbReference>
<evidence type="ECO:0000256" key="3">
    <source>
        <dbReference type="ARBA" id="ARBA00022527"/>
    </source>
</evidence>
<dbReference type="GO" id="GO:0045727">
    <property type="term" value="P:positive regulation of translation"/>
    <property type="evidence" value="ECO:0007669"/>
    <property type="project" value="UniProtKB-ARBA"/>
</dbReference>
<dbReference type="GO" id="GO:0005634">
    <property type="term" value="C:nucleus"/>
    <property type="evidence" value="ECO:0007669"/>
    <property type="project" value="UniProtKB-ARBA"/>
</dbReference>
<evidence type="ECO:0000256" key="8">
    <source>
        <dbReference type="ARBA" id="ARBA00022840"/>
    </source>
</evidence>
<dbReference type="PROSITE" id="PS00108">
    <property type="entry name" value="PROTEIN_KINASE_ST"/>
    <property type="match status" value="1"/>
</dbReference>
<keyword evidence="7 16" id="KW-0418">Kinase</keyword>
<dbReference type="InterPro" id="IPR011009">
    <property type="entry name" value="Kinase-like_dom_sf"/>
</dbReference>
<evidence type="ECO:0000256" key="1">
    <source>
        <dbReference type="ARBA" id="ARBA00009804"/>
    </source>
</evidence>
<evidence type="ECO:0000259" key="14">
    <source>
        <dbReference type="PROSITE" id="PS50011"/>
    </source>
</evidence>
<dbReference type="SMART" id="SM00220">
    <property type="entry name" value="S_TKc"/>
    <property type="match status" value="1"/>
</dbReference>
<evidence type="ECO:0000259" key="15">
    <source>
        <dbReference type="PROSITE" id="PS51285"/>
    </source>
</evidence>
<keyword evidence="8 11" id="KW-0067">ATP-binding</keyword>
<protein>
    <recommendedName>
        <fullName evidence="2">non-specific serine/threonine protein kinase</fullName>
        <ecNumber evidence="2">2.7.11.1</ecNumber>
    </recommendedName>
</protein>
<dbReference type="Gene3D" id="3.30.200.20">
    <property type="entry name" value="Phosphorylase Kinase, domain 1"/>
    <property type="match status" value="1"/>
</dbReference>
<dbReference type="PANTHER" id="PTHR24351">
    <property type="entry name" value="RIBOSOMAL PROTEIN S6 KINASE"/>
    <property type="match status" value="1"/>
</dbReference>
<dbReference type="EMBL" id="KE345934">
    <property type="protein sequence ID" value="EXC21111.1"/>
    <property type="molecule type" value="Genomic_DNA"/>
</dbReference>
<dbReference type="EC" id="2.7.11.1" evidence="2"/>
<dbReference type="KEGG" id="mnt:21400143"/>
<dbReference type="InterPro" id="IPR017441">
    <property type="entry name" value="Protein_kinase_ATP_BS"/>
</dbReference>
<dbReference type="FunFam" id="3.30.200.20:FF:000048">
    <property type="entry name" value="Non-specific serine/threonine protein kinase"/>
    <property type="match status" value="1"/>
</dbReference>
<keyword evidence="5" id="KW-0808">Transferase</keyword>
<dbReference type="PROSITE" id="PS00107">
    <property type="entry name" value="PROTEIN_KINASE_ATP"/>
    <property type="match status" value="1"/>
</dbReference>
<evidence type="ECO:0000256" key="9">
    <source>
        <dbReference type="ARBA" id="ARBA00047899"/>
    </source>
</evidence>
<dbReference type="GO" id="GO:0009409">
    <property type="term" value="P:response to cold"/>
    <property type="evidence" value="ECO:0007669"/>
    <property type="project" value="UniProtKB-ARBA"/>
</dbReference>
<dbReference type="SMART" id="SM00133">
    <property type="entry name" value="S_TK_X"/>
    <property type="match status" value="1"/>
</dbReference>
<dbReference type="InterPro" id="IPR008271">
    <property type="entry name" value="Ser/Thr_kinase_AS"/>
</dbReference>
<evidence type="ECO:0000256" key="4">
    <source>
        <dbReference type="ARBA" id="ARBA00022553"/>
    </source>
</evidence>
<evidence type="ECO:0000256" key="11">
    <source>
        <dbReference type="PROSITE-ProRule" id="PRU10141"/>
    </source>
</evidence>
<evidence type="ECO:0000256" key="12">
    <source>
        <dbReference type="RuleBase" id="RU000304"/>
    </source>
</evidence>
<evidence type="ECO:0000256" key="5">
    <source>
        <dbReference type="ARBA" id="ARBA00022679"/>
    </source>
</evidence>
<evidence type="ECO:0000313" key="17">
    <source>
        <dbReference type="Proteomes" id="UP000030645"/>
    </source>
</evidence>
<comment type="similarity">
    <text evidence="1">Belongs to the protein kinase superfamily. AGC Ser/Thr protein kinase family. S6 kinase subfamily.</text>
</comment>
<dbReference type="GO" id="GO:0009651">
    <property type="term" value="P:response to salt stress"/>
    <property type="evidence" value="ECO:0007669"/>
    <property type="project" value="UniProtKB-ARBA"/>
</dbReference>
<dbReference type="Gene3D" id="1.10.510.10">
    <property type="entry name" value="Transferase(Phosphotransferase) domain 1"/>
    <property type="match status" value="1"/>
</dbReference>
<dbReference type="InterPro" id="IPR000719">
    <property type="entry name" value="Prot_kinase_dom"/>
</dbReference>
<dbReference type="GO" id="GO:0005524">
    <property type="term" value="F:ATP binding"/>
    <property type="evidence" value="ECO:0007669"/>
    <property type="project" value="UniProtKB-UniRule"/>
</dbReference>
<reference evidence="17" key="1">
    <citation type="submission" date="2013-01" db="EMBL/GenBank/DDBJ databases">
        <title>Draft Genome Sequence of a Mulberry Tree, Morus notabilis C.K. Schneid.</title>
        <authorList>
            <person name="He N."/>
            <person name="Zhao S."/>
        </authorList>
    </citation>
    <scope>NUCLEOTIDE SEQUENCE</scope>
</reference>
<dbReference type="AlphaFoldDB" id="W9SQT9"/>
<comment type="catalytic activity">
    <reaction evidence="9">
        <text>L-threonyl-[protein] + ATP = O-phospho-L-threonyl-[protein] + ADP + H(+)</text>
        <dbReference type="Rhea" id="RHEA:46608"/>
        <dbReference type="Rhea" id="RHEA-COMP:11060"/>
        <dbReference type="Rhea" id="RHEA-COMP:11605"/>
        <dbReference type="ChEBI" id="CHEBI:15378"/>
        <dbReference type="ChEBI" id="CHEBI:30013"/>
        <dbReference type="ChEBI" id="CHEBI:30616"/>
        <dbReference type="ChEBI" id="CHEBI:61977"/>
        <dbReference type="ChEBI" id="CHEBI:456216"/>
        <dbReference type="EC" id="2.7.11.1"/>
    </reaction>
</comment>
<dbReference type="InterPro" id="IPR000961">
    <property type="entry name" value="AGC-kinase_C"/>
</dbReference>
<comment type="catalytic activity">
    <reaction evidence="10">
        <text>L-seryl-[protein] + ATP = O-phospho-L-seryl-[protein] + ADP + H(+)</text>
        <dbReference type="Rhea" id="RHEA:17989"/>
        <dbReference type="Rhea" id="RHEA-COMP:9863"/>
        <dbReference type="Rhea" id="RHEA-COMP:11604"/>
        <dbReference type="ChEBI" id="CHEBI:15378"/>
        <dbReference type="ChEBI" id="CHEBI:29999"/>
        <dbReference type="ChEBI" id="CHEBI:30616"/>
        <dbReference type="ChEBI" id="CHEBI:83421"/>
        <dbReference type="ChEBI" id="CHEBI:456216"/>
        <dbReference type="EC" id="2.7.11.1"/>
    </reaction>
</comment>
<evidence type="ECO:0000256" key="10">
    <source>
        <dbReference type="ARBA" id="ARBA00048679"/>
    </source>
</evidence>
<dbReference type="Pfam" id="PF00069">
    <property type="entry name" value="Pkinase"/>
    <property type="match status" value="1"/>
</dbReference>
<proteinExistence type="inferred from homology"/>
<feature type="domain" description="AGC-kinase C-terminal" evidence="15">
    <location>
        <begin position="389"/>
        <end position="456"/>
    </location>
</feature>
<dbReference type="SUPFAM" id="SSF56112">
    <property type="entry name" value="Protein kinase-like (PK-like)"/>
    <property type="match status" value="1"/>
</dbReference>